<dbReference type="Proteomes" id="UP000184063">
    <property type="component" value="Unassembled WGS sequence"/>
</dbReference>
<evidence type="ECO:0000313" key="2">
    <source>
        <dbReference type="EMBL" id="OJZ83470.1"/>
    </source>
</evidence>
<name>A0A1M3T9P7_ASPLC</name>
<dbReference type="EMBL" id="KV878246">
    <property type="protein sequence ID" value="OJZ83470.1"/>
    <property type="molecule type" value="Genomic_DNA"/>
</dbReference>
<organism evidence="2 3">
    <name type="scientific">Aspergillus luchuensis (strain CBS 106.47)</name>
    <dbReference type="NCBI Taxonomy" id="1137211"/>
    <lineage>
        <taxon>Eukaryota</taxon>
        <taxon>Fungi</taxon>
        <taxon>Dikarya</taxon>
        <taxon>Ascomycota</taxon>
        <taxon>Pezizomycotina</taxon>
        <taxon>Eurotiomycetes</taxon>
        <taxon>Eurotiomycetidae</taxon>
        <taxon>Eurotiales</taxon>
        <taxon>Aspergillaceae</taxon>
        <taxon>Aspergillus</taxon>
        <taxon>Aspergillus subgen. Circumdati</taxon>
    </lineage>
</organism>
<sequence length="166" mass="18895">MLRYNLSHECLDHHNTQPRTFYRSHHEAQRCPPTVSFCESKLGLRNTATYADRAHVCQNKEDNKSKPINSPGTPRHPTTTPAKTITPSQSSFEKDIAQWQSSISILYEQWAENHLSRYRTPLPSTLMSLALAKYVPDVEHRKSQRPVGVSGIGFRHLSTKGPVLYV</sequence>
<accession>A0A1M3T9P7</accession>
<proteinExistence type="predicted"/>
<evidence type="ECO:0000256" key="1">
    <source>
        <dbReference type="SAM" id="MobiDB-lite"/>
    </source>
</evidence>
<evidence type="ECO:0000313" key="3">
    <source>
        <dbReference type="Proteomes" id="UP000184063"/>
    </source>
</evidence>
<feature type="region of interest" description="Disordered" evidence="1">
    <location>
        <begin position="57"/>
        <end position="91"/>
    </location>
</feature>
<dbReference type="VEuPathDB" id="FungiDB:ASPFODRAFT_321086"/>
<feature type="compositionally biased region" description="Polar residues" evidence="1">
    <location>
        <begin position="66"/>
        <end position="91"/>
    </location>
</feature>
<gene>
    <name evidence="2" type="ORF">ASPFODRAFT_321086</name>
</gene>
<reference evidence="3" key="1">
    <citation type="journal article" date="2017" name="Genome Biol.">
        <title>Comparative genomics reveals high biological diversity and specific adaptations in the industrially and medically important fungal genus Aspergillus.</title>
        <authorList>
            <person name="de Vries R.P."/>
            <person name="Riley R."/>
            <person name="Wiebenga A."/>
            <person name="Aguilar-Osorio G."/>
            <person name="Amillis S."/>
            <person name="Uchima C.A."/>
            <person name="Anderluh G."/>
            <person name="Asadollahi M."/>
            <person name="Askin M."/>
            <person name="Barry K."/>
            <person name="Battaglia E."/>
            <person name="Bayram O."/>
            <person name="Benocci T."/>
            <person name="Braus-Stromeyer S.A."/>
            <person name="Caldana C."/>
            <person name="Canovas D."/>
            <person name="Cerqueira G.C."/>
            <person name="Chen F."/>
            <person name="Chen W."/>
            <person name="Choi C."/>
            <person name="Clum A."/>
            <person name="Dos Santos R.A."/>
            <person name="Damasio A.R."/>
            <person name="Diallinas G."/>
            <person name="Emri T."/>
            <person name="Fekete E."/>
            <person name="Flipphi M."/>
            <person name="Freyberg S."/>
            <person name="Gallo A."/>
            <person name="Gournas C."/>
            <person name="Habgood R."/>
            <person name="Hainaut M."/>
            <person name="Harispe M.L."/>
            <person name="Henrissat B."/>
            <person name="Hilden K.S."/>
            <person name="Hope R."/>
            <person name="Hossain A."/>
            <person name="Karabika E."/>
            <person name="Karaffa L."/>
            <person name="Karanyi Z."/>
            <person name="Krasevec N."/>
            <person name="Kuo A."/>
            <person name="Kusch H."/>
            <person name="LaButti K."/>
            <person name="Lagendijk E.L."/>
            <person name="Lapidus A."/>
            <person name="Levasseur A."/>
            <person name="Lindquist E."/>
            <person name="Lipzen A."/>
            <person name="Logrieco A.F."/>
            <person name="MacCabe A."/>
            <person name="Maekelae M.R."/>
            <person name="Malavazi I."/>
            <person name="Melin P."/>
            <person name="Meyer V."/>
            <person name="Mielnichuk N."/>
            <person name="Miskei M."/>
            <person name="Molnar A.P."/>
            <person name="Mule G."/>
            <person name="Ngan C.Y."/>
            <person name="Orejas M."/>
            <person name="Orosz E."/>
            <person name="Ouedraogo J.P."/>
            <person name="Overkamp K.M."/>
            <person name="Park H.-S."/>
            <person name="Perrone G."/>
            <person name="Piumi F."/>
            <person name="Punt P.J."/>
            <person name="Ram A.F."/>
            <person name="Ramon A."/>
            <person name="Rauscher S."/>
            <person name="Record E."/>
            <person name="Riano-Pachon D.M."/>
            <person name="Robert V."/>
            <person name="Roehrig J."/>
            <person name="Ruller R."/>
            <person name="Salamov A."/>
            <person name="Salih N.S."/>
            <person name="Samson R.A."/>
            <person name="Sandor E."/>
            <person name="Sanguinetti M."/>
            <person name="Schuetze T."/>
            <person name="Sepcic K."/>
            <person name="Shelest E."/>
            <person name="Sherlock G."/>
            <person name="Sophianopoulou V."/>
            <person name="Squina F.M."/>
            <person name="Sun H."/>
            <person name="Susca A."/>
            <person name="Todd R.B."/>
            <person name="Tsang A."/>
            <person name="Unkles S.E."/>
            <person name="van de Wiele N."/>
            <person name="van Rossen-Uffink D."/>
            <person name="Oliveira J.V."/>
            <person name="Vesth T.C."/>
            <person name="Visser J."/>
            <person name="Yu J.-H."/>
            <person name="Zhou M."/>
            <person name="Andersen M.R."/>
            <person name="Archer D.B."/>
            <person name="Baker S.E."/>
            <person name="Benoit I."/>
            <person name="Brakhage A.A."/>
            <person name="Braus G.H."/>
            <person name="Fischer R."/>
            <person name="Frisvad J.C."/>
            <person name="Goldman G.H."/>
            <person name="Houbraken J."/>
            <person name="Oakley B."/>
            <person name="Pocsi I."/>
            <person name="Scazzocchio C."/>
            <person name="Seiboth B."/>
            <person name="vanKuyk P.A."/>
            <person name="Wortman J."/>
            <person name="Dyer P.S."/>
            <person name="Grigoriev I.V."/>
        </authorList>
    </citation>
    <scope>NUCLEOTIDE SEQUENCE [LARGE SCALE GENOMIC DNA]</scope>
    <source>
        <strain evidence="3">CBS 106.47</strain>
    </source>
</reference>
<dbReference type="AlphaFoldDB" id="A0A1M3T9P7"/>
<protein>
    <submittedName>
        <fullName evidence="2">Uncharacterized protein</fullName>
    </submittedName>
</protein>